<evidence type="ECO:0000313" key="2">
    <source>
        <dbReference type="EMBL" id="MDN3203043.1"/>
    </source>
</evidence>
<evidence type="ECO:0000313" key="3">
    <source>
        <dbReference type="Proteomes" id="UP001171916"/>
    </source>
</evidence>
<dbReference type="Gene3D" id="2.60.120.10">
    <property type="entry name" value="Jelly Rolls"/>
    <property type="match status" value="1"/>
</dbReference>
<keyword evidence="3" id="KW-1185">Reference proteome</keyword>
<protein>
    <submittedName>
        <fullName evidence="2">Crp/Fnr family transcriptional regulator</fullName>
    </submittedName>
</protein>
<accession>A0ABT7Y951</accession>
<reference evidence="2" key="1">
    <citation type="submission" date="2023-06" db="EMBL/GenBank/DDBJ databases">
        <title>Robiginitalea aurantiacus sp. nov. and Algoriphagus sediminis sp. nov., isolated from coastal sediment.</title>
        <authorList>
            <person name="Zhou Z.Y."/>
            <person name="An J."/>
            <person name="Jia Y.W."/>
            <person name="Du Z.J."/>
        </authorList>
    </citation>
    <scope>NUCLEOTIDE SEQUENCE</scope>
    <source>
        <strain evidence="2">C2-7</strain>
    </source>
</reference>
<dbReference type="EMBL" id="JAUEPH010000001">
    <property type="protein sequence ID" value="MDN3203043.1"/>
    <property type="molecule type" value="Genomic_DNA"/>
</dbReference>
<dbReference type="PROSITE" id="PS50042">
    <property type="entry name" value="CNMP_BINDING_3"/>
    <property type="match status" value="1"/>
</dbReference>
<dbReference type="Pfam" id="PF00027">
    <property type="entry name" value="cNMP_binding"/>
    <property type="match status" value="1"/>
</dbReference>
<comment type="caution">
    <text evidence="2">The sequence shown here is derived from an EMBL/GenBank/DDBJ whole genome shotgun (WGS) entry which is preliminary data.</text>
</comment>
<proteinExistence type="predicted"/>
<evidence type="ECO:0000259" key="1">
    <source>
        <dbReference type="PROSITE" id="PS50042"/>
    </source>
</evidence>
<dbReference type="SUPFAM" id="SSF51206">
    <property type="entry name" value="cAMP-binding domain-like"/>
    <property type="match status" value="1"/>
</dbReference>
<name>A0ABT7Y951_9BACT</name>
<dbReference type="InterPro" id="IPR014710">
    <property type="entry name" value="RmlC-like_jellyroll"/>
</dbReference>
<dbReference type="InterPro" id="IPR000595">
    <property type="entry name" value="cNMP-bd_dom"/>
</dbReference>
<gene>
    <name evidence="2" type="ORF">QVH07_02735</name>
</gene>
<feature type="domain" description="Cyclic nucleotide-binding" evidence="1">
    <location>
        <begin position="10"/>
        <end position="121"/>
    </location>
</feature>
<sequence>MASLERILETFPNVSNEAVSAFESKFEPITFQKGELLEKEGQVSNHLYFIEEGAARSYYIREKRDITISFSLEGEFVTSMYSFVTRKPSYEFIECIEKSQCHRILHEDLQRLFLEFPEIEHTYRLILEKYYIALEEQLMFTKFKSAKDRYLELIENRPKIIQKASVGQIASYLDMSIETLSRVRSKI</sequence>
<dbReference type="SMART" id="SM00100">
    <property type="entry name" value="cNMP"/>
    <property type="match status" value="1"/>
</dbReference>
<dbReference type="CDD" id="cd00038">
    <property type="entry name" value="CAP_ED"/>
    <property type="match status" value="1"/>
</dbReference>
<dbReference type="RefSeq" id="WP_289998595.1">
    <property type="nucleotide sequence ID" value="NZ_JAUEPH010000001.1"/>
</dbReference>
<organism evidence="2 3">
    <name type="scientific">Algoriphagus sediminis</name>
    <dbReference type="NCBI Taxonomy" id="3057113"/>
    <lineage>
        <taxon>Bacteria</taxon>
        <taxon>Pseudomonadati</taxon>
        <taxon>Bacteroidota</taxon>
        <taxon>Cytophagia</taxon>
        <taxon>Cytophagales</taxon>
        <taxon>Cyclobacteriaceae</taxon>
        <taxon>Algoriphagus</taxon>
    </lineage>
</organism>
<dbReference type="InterPro" id="IPR018490">
    <property type="entry name" value="cNMP-bd_dom_sf"/>
</dbReference>
<dbReference type="Proteomes" id="UP001171916">
    <property type="component" value="Unassembled WGS sequence"/>
</dbReference>